<dbReference type="EMBL" id="MHCJ01000003">
    <property type="protein sequence ID" value="OGY18692.1"/>
    <property type="molecule type" value="Genomic_DNA"/>
</dbReference>
<dbReference type="InterPro" id="IPR007269">
    <property type="entry name" value="ICMT_MeTrfase"/>
</dbReference>
<comment type="caution">
    <text evidence="6">The sequence shown here is derived from an EMBL/GenBank/DDBJ whole genome shotgun (WGS) entry which is preliminary data.</text>
</comment>
<dbReference type="Gene3D" id="1.20.120.1630">
    <property type="match status" value="1"/>
</dbReference>
<evidence type="ECO:0000313" key="7">
    <source>
        <dbReference type="Proteomes" id="UP000179233"/>
    </source>
</evidence>
<evidence type="ECO:0000313" key="6">
    <source>
        <dbReference type="EMBL" id="OGY18692.1"/>
    </source>
</evidence>
<evidence type="ECO:0000256" key="1">
    <source>
        <dbReference type="ARBA" id="ARBA00004141"/>
    </source>
</evidence>
<dbReference type="Pfam" id="PF04140">
    <property type="entry name" value="ICMT"/>
    <property type="match status" value="1"/>
</dbReference>
<evidence type="ECO:0008006" key="8">
    <source>
        <dbReference type="Google" id="ProtNLM"/>
    </source>
</evidence>
<dbReference type="GO" id="GO:0016020">
    <property type="term" value="C:membrane"/>
    <property type="evidence" value="ECO:0007669"/>
    <property type="project" value="UniProtKB-SubCell"/>
</dbReference>
<evidence type="ECO:0000256" key="2">
    <source>
        <dbReference type="ARBA" id="ARBA00022692"/>
    </source>
</evidence>
<dbReference type="GO" id="GO:0004671">
    <property type="term" value="F:protein C-terminal S-isoprenylcysteine carboxyl O-methyltransferase activity"/>
    <property type="evidence" value="ECO:0007669"/>
    <property type="project" value="InterPro"/>
</dbReference>
<dbReference type="PANTHER" id="PTHR12714:SF9">
    <property type="entry name" value="PROTEIN-S-ISOPRENYLCYSTEINE O-METHYLTRANSFERASE"/>
    <property type="match status" value="1"/>
</dbReference>
<dbReference type="PANTHER" id="PTHR12714">
    <property type="entry name" value="PROTEIN-S ISOPRENYLCYSTEINE O-METHYLTRANSFERASE"/>
    <property type="match status" value="1"/>
</dbReference>
<keyword evidence="3 5" id="KW-1133">Transmembrane helix</keyword>
<evidence type="ECO:0000256" key="3">
    <source>
        <dbReference type="ARBA" id="ARBA00022989"/>
    </source>
</evidence>
<protein>
    <recommendedName>
        <fullName evidence="8">Steroid 5-alpha reductase C-terminal domain-containing protein</fullName>
    </recommendedName>
</protein>
<keyword evidence="4 5" id="KW-0472">Membrane</keyword>
<accession>A0A1G1VTI1</accession>
<comment type="subcellular location">
    <subcellularLocation>
        <location evidence="1">Membrane</location>
        <topology evidence="1">Multi-pass membrane protein</topology>
    </subcellularLocation>
</comment>
<gene>
    <name evidence="6" type="ORF">A2786_04315</name>
</gene>
<proteinExistence type="predicted"/>
<dbReference type="AlphaFoldDB" id="A0A1G1VTI1"/>
<feature type="transmembrane region" description="Helical" evidence="5">
    <location>
        <begin position="96"/>
        <end position="114"/>
    </location>
</feature>
<sequence>MGVALLLGQILFFLLLFLFCNLFVVFTSPFLVFLFLSGVAVGGLALLTMDRRSYSPLPYPRRHNVLVQKGIYRVLRHPLYTGLLLVGLSFLLSRFVIIPVIVYAAFAAVTTIKANMEEKLLMKMHPEYSTYRKRTKKFIPFVY</sequence>
<keyword evidence="2 5" id="KW-0812">Transmembrane</keyword>
<dbReference type="Proteomes" id="UP000179233">
    <property type="component" value="Unassembled WGS sequence"/>
</dbReference>
<name>A0A1G1VTI1_9BACT</name>
<organism evidence="6 7">
    <name type="scientific">Candidatus Chisholmbacteria bacterium RIFCSPHIGHO2_01_FULL_52_32</name>
    <dbReference type="NCBI Taxonomy" id="1797591"/>
    <lineage>
        <taxon>Bacteria</taxon>
        <taxon>Candidatus Chisholmiibacteriota</taxon>
    </lineage>
</organism>
<evidence type="ECO:0000256" key="5">
    <source>
        <dbReference type="SAM" id="Phobius"/>
    </source>
</evidence>
<evidence type="ECO:0000256" key="4">
    <source>
        <dbReference type="ARBA" id="ARBA00023136"/>
    </source>
</evidence>
<reference evidence="6 7" key="1">
    <citation type="journal article" date="2016" name="Nat. Commun.">
        <title>Thousands of microbial genomes shed light on interconnected biogeochemical processes in an aquifer system.</title>
        <authorList>
            <person name="Anantharaman K."/>
            <person name="Brown C.T."/>
            <person name="Hug L.A."/>
            <person name="Sharon I."/>
            <person name="Castelle C.J."/>
            <person name="Probst A.J."/>
            <person name="Thomas B.C."/>
            <person name="Singh A."/>
            <person name="Wilkins M.J."/>
            <person name="Karaoz U."/>
            <person name="Brodie E.L."/>
            <person name="Williams K.H."/>
            <person name="Hubbard S.S."/>
            <person name="Banfield J.F."/>
        </authorList>
    </citation>
    <scope>NUCLEOTIDE SEQUENCE [LARGE SCALE GENOMIC DNA]</scope>
</reference>
<feature type="transmembrane region" description="Helical" evidence="5">
    <location>
        <begin position="30"/>
        <end position="49"/>
    </location>
</feature>